<evidence type="ECO:0008006" key="3">
    <source>
        <dbReference type="Google" id="ProtNLM"/>
    </source>
</evidence>
<sequence length="221" mass="24989">MAGSGEMFRFVWLSHEEYTTTDPIARIVIREIGTMDPLQDAVIQAAETIQTAHINKHPNIRHDAAPSTAADRKQVVEFDDNADMDDDVDEDEIPVSMLRPTPRRPQMPPLPDLRFEQSYLASIKDTAGWQGVAYITMRDQVLMPLVQGLAWTLILSGWRHWNAGAQYSGQTMGAKIRRWWWGVNNWKLPAGTKHNLRSEEKAHDVKEFFTTKFASAGSGDA</sequence>
<proteinExistence type="predicted"/>
<dbReference type="AlphaFoldDB" id="A0AAE0WV88"/>
<dbReference type="PANTHER" id="PTHR38699">
    <property type="entry name" value="CHROMOSOME 1, WHOLE GENOME SHOTGUN SEQUENCE"/>
    <property type="match status" value="1"/>
</dbReference>
<gene>
    <name evidence="1" type="ORF">LTR78_001163</name>
</gene>
<protein>
    <recommendedName>
        <fullName evidence="3">DUF1770-domain-containing protein</fullName>
    </recommendedName>
</protein>
<dbReference type="GO" id="GO:0000423">
    <property type="term" value="P:mitophagy"/>
    <property type="evidence" value="ECO:0007669"/>
    <property type="project" value="InterPro"/>
</dbReference>
<evidence type="ECO:0000313" key="2">
    <source>
        <dbReference type="Proteomes" id="UP001274830"/>
    </source>
</evidence>
<name>A0AAE0WV88_9PEZI</name>
<accession>A0AAE0WV88</accession>
<dbReference type="InterPro" id="IPR013898">
    <property type="entry name" value="Atg43"/>
</dbReference>
<keyword evidence="2" id="KW-1185">Reference proteome</keyword>
<dbReference type="PANTHER" id="PTHR38699:SF1">
    <property type="entry name" value="MITOPHAGY RECEPTOR ATG43"/>
    <property type="match status" value="1"/>
</dbReference>
<reference evidence="1" key="1">
    <citation type="submission" date="2023-07" db="EMBL/GenBank/DDBJ databases">
        <title>Black Yeasts Isolated from many extreme environments.</title>
        <authorList>
            <person name="Coleine C."/>
            <person name="Stajich J.E."/>
            <person name="Selbmann L."/>
        </authorList>
    </citation>
    <scope>NUCLEOTIDE SEQUENCE</scope>
    <source>
        <strain evidence="1">CCFEE 5485</strain>
    </source>
</reference>
<organism evidence="1 2">
    <name type="scientific">Recurvomyces mirabilis</name>
    <dbReference type="NCBI Taxonomy" id="574656"/>
    <lineage>
        <taxon>Eukaryota</taxon>
        <taxon>Fungi</taxon>
        <taxon>Dikarya</taxon>
        <taxon>Ascomycota</taxon>
        <taxon>Pezizomycotina</taxon>
        <taxon>Dothideomycetes</taxon>
        <taxon>Dothideomycetidae</taxon>
        <taxon>Mycosphaerellales</taxon>
        <taxon>Teratosphaeriaceae</taxon>
        <taxon>Recurvomyces</taxon>
    </lineage>
</organism>
<dbReference type="Pfam" id="PF08589">
    <property type="entry name" value="ATG43"/>
    <property type="match status" value="1"/>
</dbReference>
<evidence type="ECO:0000313" key="1">
    <source>
        <dbReference type="EMBL" id="KAK3678710.1"/>
    </source>
</evidence>
<comment type="caution">
    <text evidence="1">The sequence shown here is derived from an EMBL/GenBank/DDBJ whole genome shotgun (WGS) entry which is preliminary data.</text>
</comment>
<dbReference type="GO" id="GO:0140580">
    <property type="term" value="F:mitochondrion autophagosome adaptor activity"/>
    <property type="evidence" value="ECO:0007669"/>
    <property type="project" value="InterPro"/>
</dbReference>
<dbReference type="EMBL" id="JAUTXT010000003">
    <property type="protein sequence ID" value="KAK3678710.1"/>
    <property type="molecule type" value="Genomic_DNA"/>
</dbReference>
<dbReference type="Proteomes" id="UP001274830">
    <property type="component" value="Unassembled WGS sequence"/>
</dbReference>